<dbReference type="Proteomes" id="UP000179588">
    <property type="component" value="Unassembled WGS sequence"/>
</dbReference>
<protein>
    <submittedName>
        <fullName evidence="9">Permease</fullName>
    </submittedName>
</protein>
<evidence type="ECO:0000313" key="10">
    <source>
        <dbReference type="Proteomes" id="UP000179588"/>
    </source>
</evidence>
<dbReference type="GO" id="GO:0055085">
    <property type="term" value="P:transmembrane transport"/>
    <property type="evidence" value="ECO:0007669"/>
    <property type="project" value="InterPro"/>
</dbReference>
<evidence type="ECO:0000256" key="8">
    <source>
        <dbReference type="SAM" id="Phobius"/>
    </source>
</evidence>
<comment type="caution">
    <text evidence="9">The sequence shown here is derived from an EMBL/GenBank/DDBJ whole genome shotgun (WGS) entry which is preliminary data.</text>
</comment>
<reference evidence="9 10" key="1">
    <citation type="submission" date="2016-03" db="EMBL/GenBank/DDBJ databases">
        <title>Genome sequence of Providencia stuartii strain, isolated from the salivary glands of larval Lucilia sericata.</title>
        <authorList>
            <person name="Yuan Y."/>
            <person name="Zhang Y."/>
            <person name="Fu S."/>
            <person name="Crippen T.L."/>
            <person name="Visi D."/>
            <person name="Benbow M.E."/>
            <person name="Allen M."/>
            <person name="Tomberlin J.K."/>
            <person name="Sze S.-H."/>
            <person name="Tarone A.M."/>
        </authorList>
    </citation>
    <scope>NUCLEOTIDE SEQUENCE [LARGE SCALE GENOMIC DNA]</scope>
    <source>
        <strain evidence="9 10">Crippen</strain>
    </source>
</reference>
<evidence type="ECO:0000256" key="3">
    <source>
        <dbReference type="ARBA" id="ARBA00022448"/>
    </source>
</evidence>
<feature type="transmembrane region" description="Helical" evidence="8">
    <location>
        <begin position="71"/>
        <end position="90"/>
    </location>
</feature>
<evidence type="ECO:0000256" key="6">
    <source>
        <dbReference type="ARBA" id="ARBA00022989"/>
    </source>
</evidence>
<name>A0A1S1HJW7_PROST</name>
<dbReference type="AlphaFoldDB" id="A0A1S1HJW7"/>
<evidence type="ECO:0000256" key="4">
    <source>
        <dbReference type="ARBA" id="ARBA00022475"/>
    </source>
</evidence>
<dbReference type="Pfam" id="PF03547">
    <property type="entry name" value="Mem_trans"/>
    <property type="match status" value="2"/>
</dbReference>
<dbReference type="GO" id="GO:0005886">
    <property type="term" value="C:plasma membrane"/>
    <property type="evidence" value="ECO:0007669"/>
    <property type="project" value="UniProtKB-SubCell"/>
</dbReference>
<dbReference type="PANTHER" id="PTHR36838:SF1">
    <property type="entry name" value="SLR1864 PROTEIN"/>
    <property type="match status" value="1"/>
</dbReference>
<keyword evidence="6 8" id="KW-1133">Transmembrane helix</keyword>
<organism evidence="9 10">
    <name type="scientific">Providencia stuartii</name>
    <dbReference type="NCBI Taxonomy" id="588"/>
    <lineage>
        <taxon>Bacteria</taxon>
        <taxon>Pseudomonadati</taxon>
        <taxon>Pseudomonadota</taxon>
        <taxon>Gammaproteobacteria</taxon>
        <taxon>Enterobacterales</taxon>
        <taxon>Morganellaceae</taxon>
        <taxon>Providencia</taxon>
    </lineage>
</organism>
<evidence type="ECO:0000256" key="7">
    <source>
        <dbReference type="ARBA" id="ARBA00023136"/>
    </source>
</evidence>
<proteinExistence type="inferred from homology"/>
<keyword evidence="4" id="KW-1003">Cell membrane</keyword>
<keyword evidence="7 8" id="KW-0472">Membrane</keyword>
<keyword evidence="5 8" id="KW-0812">Transmembrane</keyword>
<evidence type="ECO:0000256" key="1">
    <source>
        <dbReference type="ARBA" id="ARBA00004651"/>
    </source>
</evidence>
<dbReference type="InterPro" id="IPR038770">
    <property type="entry name" value="Na+/solute_symporter_sf"/>
</dbReference>
<evidence type="ECO:0000313" key="9">
    <source>
        <dbReference type="EMBL" id="OHT22545.1"/>
    </source>
</evidence>
<keyword evidence="10" id="KW-1185">Reference proteome</keyword>
<keyword evidence="3" id="KW-0813">Transport</keyword>
<comment type="subcellular location">
    <subcellularLocation>
        <location evidence="1">Cell membrane</location>
        <topology evidence="1">Multi-pass membrane protein</topology>
    </subcellularLocation>
</comment>
<evidence type="ECO:0000256" key="2">
    <source>
        <dbReference type="ARBA" id="ARBA00010145"/>
    </source>
</evidence>
<feature type="transmembrane region" description="Helical" evidence="8">
    <location>
        <begin position="238"/>
        <end position="257"/>
    </location>
</feature>
<comment type="similarity">
    <text evidence="2">Belongs to the auxin efflux carrier (TC 2.A.69) family.</text>
</comment>
<dbReference type="NCBIfam" id="NF007384">
    <property type="entry name" value="PRK09903.1"/>
    <property type="match status" value="1"/>
</dbReference>
<sequence>MTDFMFKIFMSDLLPIIIIMVLGYVSGRRNVFTNDQAKAFNKLVLNYALPAALFVSLVRANRDMIFADMKLTIISLVVLLLCFFFTFFSCKKFFKHSRPEAAVCALIAGSPTIGFLGFAVLDPIYGDTVSTGLVVAIISIIVNAITIPIGLFLLNPGSANGQKGGGGMSALISAFKEPVVWSPILATVLVLVGIKIPDVWDPTFDLIAKANSGVAVFAAGLTLAANKFEFDGEIIYNTMLKLILMPGLMLIAGLLFHMESTQLQMMVLAGALPPAFSGTIIASRFNVYTRTGTASLAVSVMGFIIAAPLWIYIARLVA</sequence>
<accession>A0A1S1HJW7</accession>
<feature type="transmembrane region" description="Helical" evidence="8">
    <location>
        <begin position="263"/>
        <end position="282"/>
    </location>
</feature>
<dbReference type="EMBL" id="LVIE01000223">
    <property type="protein sequence ID" value="OHT22545.1"/>
    <property type="molecule type" value="Genomic_DNA"/>
</dbReference>
<evidence type="ECO:0000256" key="5">
    <source>
        <dbReference type="ARBA" id="ARBA00022692"/>
    </source>
</evidence>
<dbReference type="PANTHER" id="PTHR36838">
    <property type="entry name" value="AUXIN EFFLUX CARRIER FAMILY PROTEIN"/>
    <property type="match status" value="1"/>
</dbReference>
<dbReference type="InterPro" id="IPR004776">
    <property type="entry name" value="Mem_transp_PIN-like"/>
</dbReference>
<dbReference type="Gene3D" id="1.20.1530.20">
    <property type="match status" value="1"/>
</dbReference>
<feature type="transmembrane region" description="Helical" evidence="8">
    <location>
        <begin position="39"/>
        <end position="59"/>
    </location>
</feature>
<feature type="transmembrane region" description="Helical" evidence="8">
    <location>
        <begin position="294"/>
        <end position="313"/>
    </location>
</feature>
<gene>
    <name evidence="9" type="ORF">A3Q29_10480</name>
</gene>
<feature type="transmembrane region" description="Helical" evidence="8">
    <location>
        <begin position="133"/>
        <end position="154"/>
    </location>
</feature>
<feature type="transmembrane region" description="Helical" evidence="8">
    <location>
        <begin position="102"/>
        <end position="121"/>
    </location>
</feature>
<feature type="transmembrane region" description="Helical" evidence="8">
    <location>
        <begin position="6"/>
        <end position="27"/>
    </location>
</feature>